<dbReference type="PATRIC" id="fig|1333534.5.peg.4522"/>
<feature type="compositionally biased region" description="Basic residues" evidence="1">
    <location>
        <begin position="124"/>
        <end position="136"/>
    </location>
</feature>
<dbReference type="AlphaFoldDB" id="A0A0F7CJW7"/>
<feature type="compositionally biased region" description="Basic and acidic residues" evidence="1">
    <location>
        <begin position="95"/>
        <end position="123"/>
    </location>
</feature>
<dbReference type="HOGENOM" id="CLU_123192_1_0_9"/>
<dbReference type="InterPro" id="IPR016787">
    <property type="entry name" value="UCP021328"/>
</dbReference>
<protein>
    <recommendedName>
        <fullName evidence="4">DUF2992 family protein</fullName>
    </recommendedName>
</protein>
<evidence type="ECO:0000256" key="1">
    <source>
        <dbReference type="SAM" id="MobiDB-lite"/>
    </source>
</evidence>
<reference evidence="2 3" key="1">
    <citation type="submission" date="2015-03" db="EMBL/GenBank/DDBJ databases">
        <authorList>
            <person name="Abdul Halim M."/>
        </authorList>
    </citation>
    <scope>NUCLEOTIDE SEQUENCE [LARGE SCALE GENOMIC DNA]</scope>
    <source>
        <strain evidence="2 3">ATCC 35681</strain>
    </source>
</reference>
<feature type="region of interest" description="Disordered" evidence="1">
    <location>
        <begin position="68"/>
        <end position="136"/>
    </location>
</feature>
<dbReference type="Proteomes" id="UP000034189">
    <property type="component" value="Chromosome"/>
</dbReference>
<evidence type="ECO:0008006" key="4">
    <source>
        <dbReference type="Google" id="ProtNLM"/>
    </source>
</evidence>
<evidence type="ECO:0000313" key="3">
    <source>
        <dbReference type="Proteomes" id="UP000034189"/>
    </source>
</evidence>
<organism evidence="2 3">
    <name type="scientific">Paenibacillus durus ATCC 35681</name>
    <dbReference type="NCBI Taxonomy" id="1333534"/>
    <lineage>
        <taxon>Bacteria</taxon>
        <taxon>Bacillati</taxon>
        <taxon>Bacillota</taxon>
        <taxon>Bacilli</taxon>
        <taxon>Bacillales</taxon>
        <taxon>Paenibacillaceae</taxon>
        <taxon>Paenibacillus</taxon>
    </lineage>
</organism>
<evidence type="ECO:0000313" key="2">
    <source>
        <dbReference type="EMBL" id="AKG36631.1"/>
    </source>
</evidence>
<sequence>MKLTVFFEDPFWVGIVEIEENGVVKAGRYVFGAEPTPQEIWEFVLYRLQEVTDGLSCGVAVPKPALRVSNPKRRAREAARESRGRGSGTLSQEAVRLELTKRKLDSSRMNKARKEELVESKREIARKKAKDKHRGR</sequence>
<proteinExistence type="predicted"/>
<dbReference type="PIRSF" id="PIRSF021328">
    <property type="entry name" value="UCP021328"/>
    <property type="match status" value="1"/>
</dbReference>
<dbReference type="RefSeq" id="WP_025694988.1">
    <property type="nucleotide sequence ID" value="NZ_ASQQ01000218.1"/>
</dbReference>
<dbReference type="EMBL" id="CP011114">
    <property type="protein sequence ID" value="AKG36631.1"/>
    <property type="molecule type" value="Genomic_DNA"/>
</dbReference>
<dbReference type="Pfam" id="PF11208">
    <property type="entry name" value="DUF2992"/>
    <property type="match status" value="1"/>
</dbReference>
<gene>
    <name evidence="2" type="ORF">VK70_20625</name>
</gene>
<accession>A0A0F7CJW7</accession>
<reference evidence="2 3" key="2">
    <citation type="journal article" date="2016" name="Genome Announc.">
        <title>Genome Sequence of a Gram-Positive Diazotroph, Paenibacillus durus Type Strain ATCC 35681.</title>
        <authorList>
            <person name="Halim M.A."/>
            <person name="Rahman A.Y."/>
            <person name="Sim K.S."/>
            <person name="Yam H.C."/>
            <person name="Rahim A.A."/>
            <person name="Ghazali A.H."/>
            <person name="Najimudin N."/>
        </authorList>
    </citation>
    <scope>NUCLEOTIDE SEQUENCE [LARGE SCALE GENOMIC DNA]</scope>
    <source>
        <strain evidence="2 3">ATCC 35681</strain>
    </source>
</reference>
<dbReference type="OrthoDB" id="4570726at2"/>
<name>A0A0F7CJW7_PAEDU</name>